<dbReference type="Pfam" id="PF02622">
    <property type="entry name" value="DUF179"/>
    <property type="match status" value="1"/>
</dbReference>
<dbReference type="Proteomes" id="UP001314263">
    <property type="component" value="Unassembled WGS sequence"/>
</dbReference>
<dbReference type="PANTHER" id="PTHR31984">
    <property type="entry name" value="TRANSPORTER, PUTATIVE (DUF179)-RELATED"/>
    <property type="match status" value="1"/>
</dbReference>
<organism evidence="1 2">
    <name type="scientific">Coccomyxa viridis</name>
    <dbReference type="NCBI Taxonomy" id="1274662"/>
    <lineage>
        <taxon>Eukaryota</taxon>
        <taxon>Viridiplantae</taxon>
        <taxon>Chlorophyta</taxon>
        <taxon>core chlorophytes</taxon>
        <taxon>Trebouxiophyceae</taxon>
        <taxon>Trebouxiophyceae incertae sedis</taxon>
        <taxon>Coccomyxaceae</taxon>
        <taxon>Coccomyxa</taxon>
    </lineage>
</organism>
<evidence type="ECO:0008006" key="3">
    <source>
        <dbReference type="Google" id="ProtNLM"/>
    </source>
</evidence>
<keyword evidence="2" id="KW-1185">Reference proteome</keyword>
<protein>
    <recommendedName>
        <fullName evidence="3">YqgE/AlgH family protein</fullName>
    </recommendedName>
</protein>
<comment type="caution">
    <text evidence="1">The sequence shown here is derived from an EMBL/GenBank/DDBJ whole genome shotgun (WGS) entry which is preliminary data.</text>
</comment>
<evidence type="ECO:0000313" key="2">
    <source>
        <dbReference type="Proteomes" id="UP001314263"/>
    </source>
</evidence>
<accession>A0AAV1HWP5</accession>
<dbReference type="InterPro" id="IPR003774">
    <property type="entry name" value="AlgH-like"/>
</dbReference>
<evidence type="ECO:0000313" key="1">
    <source>
        <dbReference type="EMBL" id="CAK0743375.1"/>
    </source>
</evidence>
<dbReference type="EMBL" id="CAUYUE010000002">
    <property type="protein sequence ID" value="CAK0743375.1"/>
    <property type="molecule type" value="Genomic_DNA"/>
</dbReference>
<sequence length="296" mass="33169">MDEVEWRHEQHFEPQAEANVFCGSSDAPTDDGNTVKGDWREFRANLINAEQNEEQGTSGDAWSSRWTQENLRLLQEQDRKLAREGLWAHETEVPEVGGLLLARAEAPELNSDSRLCQLVVFILEHGPNGSKGLIINRPSTATVGDLLEWGYQPSQAYSQEDGKIMRESFANSVIYLGGMFPPNRIARQPLTLIHGYSHLDGCREVSPGIYTGGEVQAGREIAAGELKAGSFRFFAGLMEWESTRLLQDIQRGLWYTAACSRSLVIKQCLQLPVPLWKEVLILMGGSYAAVARRRYM</sequence>
<reference evidence="1 2" key="1">
    <citation type="submission" date="2023-10" db="EMBL/GenBank/DDBJ databases">
        <authorList>
            <person name="Maclean D."/>
            <person name="Macfadyen A."/>
        </authorList>
    </citation>
    <scope>NUCLEOTIDE SEQUENCE [LARGE SCALE GENOMIC DNA]</scope>
</reference>
<dbReference type="SUPFAM" id="SSF143456">
    <property type="entry name" value="VC0467-like"/>
    <property type="match status" value="1"/>
</dbReference>
<dbReference type="AlphaFoldDB" id="A0AAV1HWP5"/>
<gene>
    <name evidence="1" type="ORF">CVIRNUC_001465</name>
</gene>
<name>A0AAV1HWP5_9CHLO</name>
<proteinExistence type="predicted"/>
<dbReference type="Gene3D" id="3.40.1740.10">
    <property type="entry name" value="VC0467-like"/>
    <property type="match status" value="1"/>
</dbReference>
<dbReference type="PANTHER" id="PTHR31984:SF18">
    <property type="entry name" value="TRANSCRIPTIONAL REGULATOR"/>
    <property type="match status" value="1"/>
</dbReference>